<organism evidence="6">
    <name type="scientific">Candidatus Moduliflexus flocculans</name>
    <dbReference type="NCBI Taxonomy" id="1499966"/>
    <lineage>
        <taxon>Bacteria</taxon>
        <taxon>Candidatus Moduliflexota</taxon>
        <taxon>Candidatus Moduliflexia</taxon>
        <taxon>Candidatus Moduliflexales</taxon>
        <taxon>Candidatus Moduliflexaceae</taxon>
    </lineage>
</organism>
<gene>
    <name evidence="6" type="ORF">U14_04526</name>
</gene>
<dbReference type="HOGENOM" id="CLU_037628_6_1_0"/>
<keyword evidence="7" id="KW-1185">Reference proteome</keyword>
<reference evidence="6" key="1">
    <citation type="journal article" date="2015" name="PeerJ">
        <title>First genomic representation of candidate bacterial phylum KSB3 points to enhanced environmental sensing as a trigger of wastewater bulking.</title>
        <authorList>
            <person name="Sekiguchi Y."/>
            <person name="Ohashi A."/>
            <person name="Parks D.H."/>
            <person name="Yamauchi T."/>
            <person name="Tyson G.W."/>
            <person name="Hugenholtz P."/>
        </authorList>
    </citation>
    <scope>NUCLEOTIDE SEQUENCE [LARGE SCALE GENOMIC DNA]</scope>
</reference>
<dbReference type="Pfam" id="PF00356">
    <property type="entry name" value="LacI"/>
    <property type="match status" value="1"/>
</dbReference>
<evidence type="ECO:0000259" key="5">
    <source>
        <dbReference type="PROSITE" id="PS50932"/>
    </source>
</evidence>
<feature type="domain" description="HTH lacI-type" evidence="5">
    <location>
        <begin position="9"/>
        <end position="63"/>
    </location>
</feature>
<dbReference type="PROSITE" id="PS00356">
    <property type="entry name" value="HTH_LACI_1"/>
    <property type="match status" value="1"/>
</dbReference>
<dbReference type="SUPFAM" id="SSF53822">
    <property type="entry name" value="Periplasmic binding protein-like I"/>
    <property type="match status" value="1"/>
</dbReference>
<dbReference type="PROSITE" id="PS50932">
    <property type="entry name" value="HTH_LACI_2"/>
    <property type="match status" value="1"/>
</dbReference>
<evidence type="ECO:0000256" key="2">
    <source>
        <dbReference type="ARBA" id="ARBA00023015"/>
    </source>
</evidence>
<dbReference type="CDD" id="cd01392">
    <property type="entry name" value="HTH_LacI"/>
    <property type="match status" value="1"/>
</dbReference>
<keyword evidence="3" id="KW-0238">DNA-binding</keyword>
<sequence>MADNRVLKPTLEDVASHSGVSVATVSRVINQTGTVSKDLEDRVKQAIDALGFEPKRPKQRAKPFMLAFVTPELLNPGLTEVTTGAHDEADRLGLCLAILEVTQKPGRQQHNLQMLEHVPFDGVILFHSNITPEEVTRMNKRSSLPIVVLGQSVNDPSVYYINTDRESGMYQATKYLLSLNHKRIAFLSGPPEWELSKARLRGIERALAEAELSLDPKLHRWGYPTIDWGFQVANSLFNLPVEKRPTAVIAFNDLMAIGAIHAIRALGFAVPEDVSVIGFDNIFLTPHTNPPLTTVAQPLYQVGQLAVQKIYNLLTGSNLEQGGFTLLECPLVVRESTALCKESL</sequence>
<dbReference type="GO" id="GO:0000976">
    <property type="term" value="F:transcription cis-regulatory region binding"/>
    <property type="evidence" value="ECO:0007669"/>
    <property type="project" value="TreeGrafter"/>
</dbReference>
<dbReference type="Gene3D" id="1.10.260.40">
    <property type="entry name" value="lambda repressor-like DNA-binding domains"/>
    <property type="match status" value="1"/>
</dbReference>
<dbReference type="InterPro" id="IPR010982">
    <property type="entry name" value="Lambda_DNA-bd_dom_sf"/>
</dbReference>
<dbReference type="STRING" id="1499966.U14_04526"/>
<evidence type="ECO:0000256" key="3">
    <source>
        <dbReference type="ARBA" id="ARBA00023125"/>
    </source>
</evidence>
<dbReference type="EMBL" id="DF820459">
    <property type="protein sequence ID" value="GAK53261.1"/>
    <property type="molecule type" value="Genomic_DNA"/>
</dbReference>
<proteinExistence type="predicted"/>
<evidence type="ECO:0000256" key="1">
    <source>
        <dbReference type="ARBA" id="ARBA00022491"/>
    </source>
</evidence>
<dbReference type="PRINTS" id="PR00036">
    <property type="entry name" value="HTHLACI"/>
</dbReference>
<dbReference type="CDD" id="cd06267">
    <property type="entry name" value="PBP1_LacI_sugar_binding-like"/>
    <property type="match status" value="1"/>
</dbReference>
<accession>A0A0S6W0P6</accession>
<dbReference type="InterPro" id="IPR000843">
    <property type="entry name" value="HTH_LacI"/>
</dbReference>
<dbReference type="Proteomes" id="UP000030700">
    <property type="component" value="Unassembled WGS sequence"/>
</dbReference>
<keyword evidence="1" id="KW-0678">Repressor</keyword>
<dbReference type="InterPro" id="IPR028082">
    <property type="entry name" value="Peripla_BP_I"/>
</dbReference>
<evidence type="ECO:0000256" key="4">
    <source>
        <dbReference type="ARBA" id="ARBA00023163"/>
    </source>
</evidence>
<dbReference type="SUPFAM" id="SSF47413">
    <property type="entry name" value="lambda repressor-like DNA-binding domains"/>
    <property type="match status" value="1"/>
</dbReference>
<dbReference type="SMART" id="SM00354">
    <property type="entry name" value="HTH_LACI"/>
    <property type="match status" value="1"/>
</dbReference>
<evidence type="ECO:0000313" key="7">
    <source>
        <dbReference type="Proteomes" id="UP000030700"/>
    </source>
</evidence>
<dbReference type="Pfam" id="PF13377">
    <property type="entry name" value="Peripla_BP_3"/>
    <property type="match status" value="1"/>
</dbReference>
<dbReference type="Gene3D" id="3.40.50.2300">
    <property type="match status" value="2"/>
</dbReference>
<evidence type="ECO:0000313" key="6">
    <source>
        <dbReference type="EMBL" id="GAK53261.1"/>
    </source>
</evidence>
<dbReference type="PANTHER" id="PTHR30146">
    <property type="entry name" value="LACI-RELATED TRANSCRIPTIONAL REPRESSOR"/>
    <property type="match status" value="1"/>
</dbReference>
<protein>
    <submittedName>
        <fullName evidence="6">Transcriptional regulator</fullName>
    </submittedName>
</protein>
<dbReference type="AlphaFoldDB" id="A0A0S6W0P6"/>
<keyword evidence="2" id="KW-0805">Transcription regulation</keyword>
<keyword evidence="4" id="KW-0804">Transcription</keyword>
<dbReference type="PANTHER" id="PTHR30146:SF148">
    <property type="entry name" value="HTH-TYPE TRANSCRIPTIONAL REPRESSOR PURR-RELATED"/>
    <property type="match status" value="1"/>
</dbReference>
<dbReference type="GO" id="GO:0003700">
    <property type="term" value="F:DNA-binding transcription factor activity"/>
    <property type="evidence" value="ECO:0007669"/>
    <property type="project" value="TreeGrafter"/>
</dbReference>
<name>A0A0S6W0P6_9BACT</name>
<dbReference type="InterPro" id="IPR046335">
    <property type="entry name" value="LacI/GalR-like_sensor"/>
</dbReference>